<dbReference type="CDD" id="cd00143">
    <property type="entry name" value="PP2Cc"/>
    <property type="match status" value="1"/>
</dbReference>
<dbReference type="InterPro" id="IPR036457">
    <property type="entry name" value="PPM-type-like_dom_sf"/>
</dbReference>
<evidence type="ECO:0000313" key="2">
    <source>
        <dbReference type="EMBL" id="MBB5201417.1"/>
    </source>
</evidence>
<protein>
    <submittedName>
        <fullName evidence="2">Protein phosphatase</fullName>
        <ecNumber evidence="2">3.1.3.16</ecNumber>
    </submittedName>
</protein>
<dbReference type="SMART" id="SM00332">
    <property type="entry name" value="PP2Cc"/>
    <property type="match status" value="1"/>
</dbReference>
<accession>A0A840RSE6</accession>
<dbReference type="PROSITE" id="PS51746">
    <property type="entry name" value="PPM_2"/>
    <property type="match status" value="1"/>
</dbReference>
<dbReference type="SMART" id="SM00331">
    <property type="entry name" value="PP2C_SIG"/>
    <property type="match status" value="1"/>
</dbReference>
<feature type="domain" description="PPM-type phosphatase" evidence="1">
    <location>
        <begin position="8"/>
        <end position="253"/>
    </location>
</feature>
<gene>
    <name evidence="2" type="ORF">HNR39_003270</name>
</gene>
<dbReference type="Pfam" id="PF13672">
    <property type="entry name" value="PP2C_2"/>
    <property type="match status" value="1"/>
</dbReference>
<dbReference type="EMBL" id="JACHHQ010000007">
    <property type="protein sequence ID" value="MBB5201417.1"/>
    <property type="molecule type" value="Genomic_DNA"/>
</dbReference>
<organism evidence="2 3">
    <name type="scientific">Glaciimonas immobilis</name>
    <dbReference type="NCBI Taxonomy" id="728004"/>
    <lineage>
        <taxon>Bacteria</taxon>
        <taxon>Pseudomonadati</taxon>
        <taxon>Pseudomonadota</taxon>
        <taxon>Betaproteobacteria</taxon>
        <taxon>Burkholderiales</taxon>
        <taxon>Oxalobacteraceae</taxon>
        <taxon>Glaciimonas</taxon>
    </lineage>
</organism>
<dbReference type="PANTHER" id="PTHR13832">
    <property type="entry name" value="PROTEIN PHOSPHATASE 2C"/>
    <property type="match status" value="1"/>
</dbReference>
<evidence type="ECO:0000313" key="3">
    <source>
        <dbReference type="Proteomes" id="UP000571084"/>
    </source>
</evidence>
<dbReference type="Proteomes" id="UP000571084">
    <property type="component" value="Unassembled WGS sequence"/>
</dbReference>
<dbReference type="InterPro" id="IPR001932">
    <property type="entry name" value="PPM-type_phosphatase-like_dom"/>
</dbReference>
<dbReference type="GO" id="GO:0004722">
    <property type="term" value="F:protein serine/threonine phosphatase activity"/>
    <property type="evidence" value="ECO:0007669"/>
    <property type="project" value="UniProtKB-EC"/>
</dbReference>
<sequence length="255" mass="27848">MSSTLRFEFYAKTDVGRVRPENEDAVAISESLQLAILADGMGGYNAGEVASNIAVTTIMDAVQQLLLENEYSHPDDQPAVRRLCLMQAVRKANTAIIESARQQPEYRGMGTTVVLAWFQEDCVSIAHVGDSRAYLIRNGEMRQLTRDHSVVQEQITAGLLKPEQAAIATNRNIITRAVGVAQQLKVDIDEHAIQAGDLFILCSDGLTDRLSSAQILVIINFADRDIATASDRLVEAANDNGGQDNISVILINVMH</sequence>
<keyword evidence="2" id="KW-0378">Hydrolase</keyword>
<dbReference type="EC" id="3.1.3.16" evidence="2"/>
<evidence type="ECO:0000259" key="1">
    <source>
        <dbReference type="PROSITE" id="PS51746"/>
    </source>
</evidence>
<name>A0A840RSE6_9BURK</name>
<dbReference type="InterPro" id="IPR015655">
    <property type="entry name" value="PP2C"/>
</dbReference>
<dbReference type="SUPFAM" id="SSF81606">
    <property type="entry name" value="PP2C-like"/>
    <property type="match status" value="1"/>
</dbReference>
<dbReference type="Gene3D" id="3.60.40.10">
    <property type="entry name" value="PPM-type phosphatase domain"/>
    <property type="match status" value="1"/>
</dbReference>
<dbReference type="AlphaFoldDB" id="A0A840RSE6"/>
<dbReference type="PANTHER" id="PTHR13832:SF827">
    <property type="entry name" value="PROTEIN PHOSPHATASE 1L"/>
    <property type="match status" value="1"/>
</dbReference>
<dbReference type="RefSeq" id="WP_168053776.1">
    <property type="nucleotide sequence ID" value="NZ_JAAOZT010000003.1"/>
</dbReference>
<keyword evidence="3" id="KW-1185">Reference proteome</keyword>
<reference evidence="2 3" key="1">
    <citation type="submission" date="2020-08" db="EMBL/GenBank/DDBJ databases">
        <title>Genomic Encyclopedia of Type Strains, Phase IV (KMG-IV): sequencing the most valuable type-strain genomes for metagenomic binning, comparative biology and taxonomic classification.</title>
        <authorList>
            <person name="Goeker M."/>
        </authorList>
    </citation>
    <scope>NUCLEOTIDE SEQUENCE [LARGE SCALE GENOMIC DNA]</scope>
    <source>
        <strain evidence="2 3">DSM 23240</strain>
    </source>
</reference>
<proteinExistence type="predicted"/>
<dbReference type="NCBIfam" id="NF033484">
    <property type="entry name" value="Stp1_PP2C_phos"/>
    <property type="match status" value="1"/>
</dbReference>
<comment type="caution">
    <text evidence="2">The sequence shown here is derived from an EMBL/GenBank/DDBJ whole genome shotgun (WGS) entry which is preliminary data.</text>
</comment>